<evidence type="ECO:0000313" key="2">
    <source>
        <dbReference type="Proteomes" id="UP000235371"/>
    </source>
</evidence>
<dbReference type="OrthoDB" id="4473671at2759"/>
<dbReference type="GeneID" id="36581293"/>
<dbReference type="EMBL" id="KZ613747">
    <property type="protein sequence ID" value="PMD64645.1"/>
    <property type="molecule type" value="Genomic_DNA"/>
</dbReference>
<feature type="non-terminal residue" evidence="1">
    <location>
        <position position="1"/>
    </location>
</feature>
<gene>
    <name evidence="1" type="ORF">K444DRAFT_491862</name>
</gene>
<name>A0A2J6TNP6_9HELO</name>
<evidence type="ECO:0000313" key="1">
    <source>
        <dbReference type="EMBL" id="PMD64645.1"/>
    </source>
</evidence>
<organism evidence="1 2">
    <name type="scientific">Hyaloscypha bicolor E</name>
    <dbReference type="NCBI Taxonomy" id="1095630"/>
    <lineage>
        <taxon>Eukaryota</taxon>
        <taxon>Fungi</taxon>
        <taxon>Dikarya</taxon>
        <taxon>Ascomycota</taxon>
        <taxon>Pezizomycotina</taxon>
        <taxon>Leotiomycetes</taxon>
        <taxon>Helotiales</taxon>
        <taxon>Hyaloscyphaceae</taxon>
        <taxon>Hyaloscypha</taxon>
        <taxon>Hyaloscypha bicolor</taxon>
    </lineage>
</organism>
<dbReference type="RefSeq" id="XP_024741549.1">
    <property type="nucleotide sequence ID" value="XM_024873213.1"/>
</dbReference>
<feature type="non-terminal residue" evidence="1">
    <location>
        <position position="186"/>
    </location>
</feature>
<sequence>LKMVESLRITEPRLLTDITAKLATLNLSAPEPPPTTLVLLQPLANAATLAACLPTSRSTSTPNLQYLDIQPLSLAWRQAVIKAPPMRDLVFDLPLPLPSSTPTSSPETTSTSGVQGGLQKLYWVTAVPREGGLAVPTRDVMTLIVTIATGIRMRVGGDVRFGLVFDGREGVTGRAMKLLKKQLGAL</sequence>
<protein>
    <submittedName>
        <fullName evidence="1">Uncharacterized protein</fullName>
    </submittedName>
</protein>
<dbReference type="InParanoid" id="A0A2J6TNP6"/>
<accession>A0A2J6TNP6</accession>
<reference evidence="1 2" key="1">
    <citation type="submission" date="2016-04" db="EMBL/GenBank/DDBJ databases">
        <title>A degradative enzymes factory behind the ericoid mycorrhizal symbiosis.</title>
        <authorList>
            <consortium name="DOE Joint Genome Institute"/>
            <person name="Martino E."/>
            <person name="Morin E."/>
            <person name="Grelet G."/>
            <person name="Kuo A."/>
            <person name="Kohler A."/>
            <person name="Daghino S."/>
            <person name="Barry K."/>
            <person name="Choi C."/>
            <person name="Cichocki N."/>
            <person name="Clum A."/>
            <person name="Copeland A."/>
            <person name="Hainaut M."/>
            <person name="Haridas S."/>
            <person name="Labutti K."/>
            <person name="Lindquist E."/>
            <person name="Lipzen A."/>
            <person name="Khouja H.-R."/>
            <person name="Murat C."/>
            <person name="Ohm R."/>
            <person name="Olson A."/>
            <person name="Spatafora J."/>
            <person name="Veneault-Fourrey C."/>
            <person name="Henrissat B."/>
            <person name="Grigoriev I."/>
            <person name="Martin F."/>
            <person name="Perotto S."/>
        </authorList>
    </citation>
    <scope>NUCLEOTIDE SEQUENCE [LARGE SCALE GENOMIC DNA]</scope>
    <source>
        <strain evidence="1 2">E</strain>
    </source>
</reference>
<keyword evidence="2" id="KW-1185">Reference proteome</keyword>
<proteinExistence type="predicted"/>
<dbReference type="AlphaFoldDB" id="A0A2J6TNP6"/>
<dbReference type="Proteomes" id="UP000235371">
    <property type="component" value="Unassembled WGS sequence"/>
</dbReference>